<evidence type="ECO:0000313" key="2">
    <source>
        <dbReference type="Proteomes" id="UP000308600"/>
    </source>
</evidence>
<keyword evidence="2" id="KW-1185">Reference proteome</keyword>
<proteinExistence type="predicted"/>
<name>A0ACD3A8I8_9AGAR</name>
<evidence type="ECO:0000313" key="1">
    <source>
        <dbReference type="EMBL" id="TFK61624.1"/>
    </source>
</evidence>
<reference evidence="1 2" key="1">
    <citation type="journal article" date="2019" name="Nat. Ecol. Evol.">
        <title>Megaphylogeny resolves global patterns of mushroom evolution.</title>
        <authorList>
            <person name="Varga T."/>
            <person name="Krizsan K."/>
            <person name="Foldi C."/>
            <person name="Dima B."/>
            <person name="Sanchez-Garcia M."/>
            <person name="Sanchez-Ramirez S."/>
            <person name="Szollosi G.J."/>
            <person name="Szarkandi J.G."/>
            <person name="Papp V."/>
            <person name="Albert L."/>
            <person name="Andreopoulos W."/>
            <person name="Angelini C."/>
            <person name="Antonin V."/>
            <person name="Barry K.W."/>
            <person name="Bougher N.L."/>
            <person name="Buchanan P."/>
            <person name="Buyck B."/>
            <person name="Bense V."/>
            <person name="Catcheside P."/>
            <person name="Chovatia M."/>
            <person name="Cooper J."/>
            <person name="Damon W."/>
            <person name="Desjardin D."/>
            <person name="Finy P."/>
            <person name="Geml J."/>
            <person name="Haridas S."/>
            <person name="Hughes K."/>
            <person name="Justo A."/>
            <person name="Karasinski D."/>
            <person name="Kautmanova I."/>
            <person name="Kiss B."/>
            <person name="Kocsube S."/>
            <person name="Kotiranta H."/>
            <person name="LaButti K.M."/>
            <person name="Lechner B.E."/>
            <person name="Liimatainen K."/>
            <person name="Lipzen A."/>
            <person name="Lukacs Z."/>
            <person name="Mihaltcheva S."/>
            <person name="Morgado L.N."/>
            <person name="Niskanen T."/>
            <person name="Noordeloos M.E."/>
            <person name="Ohm R.A."/>
            <person name="Ortiz-Santana B."/>
            <person name="Ovrebo C."/>
            <person name="Racz N."/>
            <person name="Riley R."/>
            <person name="Savchenko A."/>
            <person name="Shiryaev A."/>
            <person name="Soop K."/>
            <person name="Spirin V."/>
            <person name="Szebenyi C."/>
            <person name="Tomsovsky M."/>
            <person name="Tulloss R.E."/>
            <person name="Uehling J."/>
            <person name="Grigoriev I.V."/>
            <person name="Vagvolgyi C."/>
            <person name="Papp T."/>
            <person name="Martin F.M."/>
            <person name="Miettinen O."/>
            <person name="Hibbett D.S."/>
            <person name="Nagy L.G."/>
        </authorList>
    </citation>
    <scope>NUCLEOTIDE SEQUENCE [LARGE SCALE GENOMIC DNA]</scope>
    <source>
        <strain evidence="1 2">NL-1719</strain>
    </source>
</reference>
<protein>
    <submittedName>
        <fullName evidence="1">Uncharacterized protein</fullName>
    </submittedName>
</protein>
<accession>A0ACD3A8I8</accession>
<dbReference type="Proteomes" id="UP000308600">
    <property type="component" value="Unassembled WGS sequence"/>
</dbReference>
<sequence length="292" mass="32254">MSDEVVGGLNPSAMGAVELGTLLALMVHGGSMTQFVTYFKRYQDDPFGMRLTIAAIAFASLAHVICIMSALYNITISKLDKPTQPFALPVMYPIALFFSSAIHFLVQITYCYRIYKFSKNYVVPIICFLAAGYGLVATTIFAGGYPLTTFQDQLRYQYSLFWVITSVFVNTSVLDVLIAGSMCWYLIKGHQDALRRTARVMEKLVAWTIQSGVITSILAIAIVATFVNDMPSNIWVGLTVFSTPVYPAALLALLNERQQLSREVDKTVSLAFIEDDPTITFAVPPPPPENVV</sequence>
<gene>
    <name evidence="1" type="ORF">BDN72DRAFT_849496</name>
</gene>
<dbReference type="EMBL" id="ML208642">
    <property type="protein sequence ID" value="TFK61624.1"/>
    <property type="molecule type" value="Genomic_DNA"/>
</dbReference>
<organism evidence="1 2">
    <name type="scientific">Pluteus cervinus</name>
    <dbReference type="NCBI Taxonomy" id="181527"/>
    <lineage>
        <taxon>Eukaryota</taxon>
        <taxon>Fungi</taxon>
        <taxon>Dikarya</taxon>
        <taxon>Basidiomycota</taxon>
        <taxon>Agaricomycotina</taxon>
        <taxon>Agaricomycetes</taxon>
        <taxon>Agaricomycetidae</taxon>
        <taxon>Agaricales</taxon>
        <taxon>Pluteineae</taxon>
        <taxon>Pluteaceae</taxon>
        <taxon>Pluteus</taxon>
    </lineage>
</organism>